<dbReference type="Proteomes" id="UP000504603">
    <property type="component" value="Unplaced"/>
</dbReference>
<evidence type="ECO:0000256" key="6">
    <source>
        <dbReference type="SAM" id="Coils"/>
    </source>
</evidence>
<sequence length="235" mass="25479">MDSDFFEGLGIAGDGSDGEVLGGRVGVGEKKMGRHRHSNSMDGSFTSSFEAESTVVIDNSKKALAPDKLAELALMDPKRAKRILANRQSAARSKERKIRYTNELEKKVQTLQSEATSLSAQLTVLQRDTTGLSAENRELKLRLQAMEQQAQLRDALNDTLREEVQRLKIAAAQLPAANGSNSFNTGGGLPPQFPTALHPSLLQFGDSPNHRHQQLLHMPQPDAQGVSSLSQLPGG</sequence>
<protein>
    <submittedName>
        <fullName evidence="10">Transcription factor VIP1</fullName>
    </submittedName>
</protein>
<dbReference type="PANTHER" id="PTHR13690">
    <property type="entry name" value="TRANSCRIPTION FACTOR POSF21-RELATED"/>
    <property type="match status" value="1"/>
</dbReference>
<evidence type="ECO:0000256" key="3">
    <source>
        <dbReference type="ARBA" id="ARBA00023125"/>
    </source>
</evidence>
<feature type="region of interest" description="Disordered" evidence="7">
    <location>
        <begin position="20"/>
        <end position="45"/>
    </location>
</feature>
<dbReference type="KEGG" id="mcha:111006219"/>
<evidence type="ECO:0000256" key="2">
    <source>
        <dbReference type="ARBA" id="ARBA00023015"/>
    </source>
</evidence>
<evidence type="ECO:0000256" key="7">
    <source>
        <dbReference type="SAM" id="MobiDB-lite"/>
    </source>
</evidence>
<feature type="compositionally biased region" description="Polar residues" evidence="7">
    <location>
        <begin position="225"/>
        <end position="235"/>
    </location>
</feature>
<dbReference type="Pfam" id="PF00170">
    <property type="entry name" value="bZIP_1"/>
    <property type="match status" value="1"/>
</dbReference>
<evidence type="ECO:0000256" key="1">
    <source>
        <dbReference type="ARBA" id="ARBA00004123"/>
    </source>
</evidence>
<organism evidence="9 10">
    <name type="scientific">Momordica charantia</name>
    <name type="common">Bitter gourd</name>
    <name type="synonym">Balsam pear</name>
    <dbReference type="NCBI Taxonomy" id="3673"/>
    <lineage>
        <taxon>Eukaryota</taxon>
        <taxon>Viridiplantae</taxon>
        <taxon>Streptophyta</taxon>
        <taxon>Embryophyta</taxon>
        <taxon>Tracheophyta</taxon>
        <taxon>Spermatophyta</taxon>
        <taxon>Magnoliopsida</taxon>
        <taxon>eudicotyledons</taxon>
        <taxon>Gunneridae</taxon>
        <taxon>Pentapetalae</taxon>
        <taxon>rosids</taxon>
        <taxon>fabids</taxon>
        <taxon>Cucurbitales</taxon>
        <taxon>Cucurbitaceae</taxon>
        <taxon>Momordiceae</taxon>
        <taxon>Momordica</taxon>
    </lineage>
</organism>
<keyword evidence="6" id="KW-0175">Coiled coil</keyword>
<dbReference type="InterPro" id="IPR004827">
    <property type="entry name" value="bZIP"/>
</dbReference>
<evidence type="ECO:0000313" key="9">
    <source>
        <dbReference type="Proteomes" id="UP000504603"/>
    </source>
</evidence>
<dbReference type="AlphaFoldDB" id="A0A6J1BXG7"/>
<feature type="coiled-coil region" evidence="6">
    <location>
        <begin position="101"/>
        <end position="149"/>
    </location>
</feature>
<feature type="region of interest" description="Disordered" evidence="7">
    <location>
        <begin position="181"/>
        <end position="235"/>
    </location>
</feature>
<evidence type="ECO:0000259" key="8">
    <source>
        <dbReference type="PROSITE" id="PS50217"/>
    </source>
</evidence>
<dbReference type="RefSeq" id="XP_022133702.1">
    <property type="nucleotide sequence ID" value="XM_022278010.1"/>
</dbReference>
<dbReference type="InterPro" id="IPR046347">
    <property type="entry name" value="bZIP_sf"/>
</dbReference>
<dbReference type="PANTHER" id="PTHR13690:SF86">
    <property type="entry name" value="TRANSCRIPTION FACTOR VIP1"/>
    <property type="match status" value="1"/>
</dbReference>
<dbReference type="PROSITE" id="PS50217">
    <property type="entry name" value="BZIP"/>
    <property type="match status" value="1"/>
</dbReference>
<gene>
    <name evidence="10" type="primary">LOC111006219</name>
</gene>
<keyword evidence="2" id="KW-0805">Transcription regulation</keyword>
<dbReference type="GO" id="GO:0005634">
    <property type="term" value="C:nucleus"/>
    <property type="evidence" value="ECO:0007669"/>
    <property type="project" value="UniProtKB-SubCell"/>
</dbReference>
<dbReference type="SUPFAM" id="SSF57959">
    <property type="entry name" value="Leucine zipper domain"/>
    <property type="match status" value="1"/>
</dbReference>
<keyword evidence="9" id="KW-1185">Reference proteome</keyword>
<dbReference type="CDD" id="cd14703">
    <property type="entry name" value="bZIP_plant_RF2"/>
    <property type="match status" value="1"/>
</dbReference>
<dbReference type="GO" id="GO:0003700">
    <property type="term" value="F:DNA-binding transcription factor activity"/>
    <property type="evidence" value="ECO:0007669"/>
    <property type="project" value="InterPro"/>
</dbReference>
<dbReference type="SMART" id="SM00338">
    <property type="entry name" value="BRLZ"/>
    <property type="match status" value="1"/>
</dbReference>
<proteinExistence type="predicted"/>
<dbReference type="GeneID" id="111006219"/>
<dbReference type="GO" id="GO:0003677">
    <property type="term" value="F:DNA binding"/>
    <property type="evidence" value="ECO:0007669"/>
    <property type="project" value="UniProtKB-KW"/>
</dbReference>
<keyword evidence="4" id="KW-0804">Transcription</keyword>
<keyword evidence="3" id="KW-0238">DNA-binding</keyword>
<dbReference type="InterPro" id="IPR044759">
    <property type="entry name" value="bZIP_RF2"/>
</dbReference>
<keyword evidence="5" id="KW-0539">Nucleus</keyword>
<name>A0A6J1BXG7_MOMCH</name>
<evidence type="ECO:0000313" key="10">
    <source>
        <dbReference type="RefSeq" id="XP_022133702.1"/>
    </source>
</evidence>
<evidence type="ECO:0000256" key="4">
    <source>
        <dbReference type="ARBA" id="ARBA00023163"/>
    </source>
</evidence>
<feature type="domain" description="BZIP" evidence="8">
    <location>
        <begin position="76"/>
        <end position="139"/>
    </location>
</feature>
<dbReference type="Gene3D" id="1.20.5.170">
    <property type="match status" value="1"/>
</dbReference>
<reference evidence="10" key="1">
    <citation type="submission" date="2025-08" db="UniProtKB">
        <authorList>
            <consortium name="RefSeq"/>
        </authorList>
    </citation>
    <scope>IDENTIFICATION</scope>
</reference>
<comment type="subcellular location">
    <subcellularLocation>
        <location evidence="1">Nucleus</location>
    </subcellularLocation>
</comment>
<evidence type="ECO:0000256" key="5">
    <source>
        <dbReference type="ARBA" id="ARBA00023242"/>
    </source>
</evidence>
<dbReference type="FunFam" id="1.20.5.170:FF:000083">
    <property type="entry name" value="Transcription factor VIP1"/>
    <property type="match status" value="1"/>
</dbReference>
<dbReference type="OrthoDB" id="1435597at2759"/>
<accession>A0A6J1BXG7</accession>